<feature type="region of interest" description="Disordered" evidence="2">
    <location>
        <begin position="158"/>
        <end position="303"/>
    </location>
</feature>
<proteinExistence type="predicted"/>
<dbReference type="Pfam" id="PF13920">
    <property type="entry name" value="zf-C3HC4_3"/>
    <property type="match status" value="1"/>
</dbReference>
<feature type="compositionally biased region" description="Basic and acidic residues" evidence="2">
    <location>
        <begin position="793"/>
        <end position="807"/>
    </location>
</feature>
<feature type="region of interest" description="Disordered" evidence="2">
    <location>
        <begin position="1211"/>
        <end position="1294"/>
    </location>
</feature>
<feature type="compositionally biased region" description="Basic and acidic residues" evidence="2">
    <location>
        <begin position="1571"/>
        <end position="1583"/>
    </location>
</feature>
<dbReference type="SUPFAM" id="SSF57850">
    <property type="entry name" value="RING/U-box"/>
    <property type="match status" value="1"/>
</dbReference>
<feature type="compositionally biased region" description="Basic and acidic residues" evidence="2">
    <location>
        <begin position="647"/>
        <end position="660"/>
    </location>
</feature>
<feature type="compositionally biased region" description="Basic and acidic residues" evidence="2">
    <location>
        <begin position="1117"/>
        <end position="1126"/>
    </location>
</feature>
<feature type="compositionally biased region" description="Low complexity" evidence="2">
    <location>
        <begin position="25"/>
        <end position="42"/>
    </location>
</feature>
<name>A0A0F7UN32_NEOCL</name>
<evidence type="ECO:0000256" key="2">
    <source>
        <dbReference type="SAM" id="MobiDB-lite"/>
    </source>
</evidence>
<dbReference type="Gene3D" id="3.30.40.10">
    <property type="entry name" value="Zinc/RING finger domain, C3HC4 (zinc finger)"/>
    <property type="match status" value="1"/>
</dbReference>
<feature type="compositionally biased region" description="Basic and acidic residues" evidence="2">
    <location>
        <begin position="1213"/>
        <end position="1230"/>
    </location>
</feature>
<feature type="compositionally biased region" description="Polar residues" evidence="2">
    <location>
        <begin position="59"/>
        <end position="69"/>
    </location>
</feature>
<feature type="compositionally biased region" description="Basic and acidic residues" evidence="2">
    <location>
        <begin position="847"/>
        <end position="866"/>
    </location>
</feature>
<dbReference type="PROSITE" id="PS50089">
    <property type="entry name" value="ZF_RING_2"/>
    <property type="match status" value="1"/>
</dbReference>
<dbReference type="EMBL" id="LN714487">
    <property type="protein sequence ID" value="CEL70416.1"/>
    <property type="molecule type" value="Genomic_DNA"/>
</dbReference>
<reference evidence="4" key="1">
    <citation type="journal article" date="2015" name="PLoS ONE">
        <title>Comprehensive Evaluation of Toxoplasma gondii VEG and Neospora caninum LIV Genomes with Tachyzoite Stage Transcriptome and Proteome Defines Novel Transcript Features.</title>
        <authorList>
            <person name="Ramaprasad A."/>
            <person name="Mourier T."/>
            <person name="Naeem R."/>
            <person name="Malas T.B."/>
            <person name="Moussa E."/>
            <person name="Panigrahi A."/>
            <person name="Vermont S.J."/>
            <person name="Otto T.D."/>
            <person name="Wastling J."/>
            <person name="Pain A."/>
        </authorList>
    </citation>
    <scope>NUCLEOTIDE SEQUENCE</scope>
    <source>
        <strain evidence="4">Liverpool</strain>
    </source>
</reference>
<evidence type="ECO:0000259" key="3">
    <source>
        <dbReference type="PROSITE" id="PS50089"/>
    </source>
</evidence>
<feature type="region of interest" description="Disordered" evidence="2">
    <location>
        <begin position="1"/>
        <end position="88"/>
    </location>
</feature>
<feature type="region of interest" description="Disordered" evidence="2">
    <location>
        <begin position="1401"/>
        <end position="1444"/>
    </location>
</feature>
<feature type="region of interest" description="Disordered" evidence="2">
    <location>
        <begin position="694"/>
        <end position="1179"/>
    </location>
</feature>
<protein>
    <recommendedName>
        <fullName evidence="3">RING-type domain-containing protein</fullName>
    </recommendedName>
</protein>
<feature type="compositionally biased region" description="Basic and acidic residues" evidence="2">
    <location>
        <begin position="73"/>
        <end position="82"/>
    </location>
</feature>
<feature type="region of interest" description="Disordered" evidence="2">
    <location>
        <begin position="1547"/>
        <end position="1615"/>
    </location>
</feature>
<organism evidence="4">
    <name type="scientific">Neospora caninum (strain Liverpool)</name>
    <dbReference type="NCBI Taxonomy" id="572307"/>
    <lineage>
        <taxon>Eukaryota</taxon>
        <taxon>Sar</taxon>
        <taxon>Alveolata</taxon>
        <taxon>Apicomplexa</taxon>
        <taxon>Conoidasida</taxon>
        <taxon>Coccidia</taxon>
        <taxon>Eucoccidiorida</taxon>
        <taxon>Eimeriorina</taxon>
        <taxon>Sarcocystidae</taxon>
        <taxon>Neospora</taxon>
    </lineage>
</organism>
<feature type="compositionally biased region" description="Basic and acidic residues" evidence="2">
    <location>
        <begin position="1271"/>
        <end position="1289"/>
    </location>
</feature>
<sequence length="1821" mass="195925">MPSRTCASSTRPGGLKKEMEKPRESTTASSTAATTPSAVATARRPSASEGSRGAVSAPRLSSGSPSRQIASPRHSEPKKRLFGESACAEATPEVEECTALERELGARKIQRGDAPSAPRLAASGVLMYRSDGHRLTLSGLRETRQVAGLTAFLYAATAHKRQPVSGRRSLHASSSQSSSLSRSDREPGTSSRARQSPGLDDSGANREHKEEASEGASPASPVASPAAAAASPSRYSPRLAAETGNVSRGKVGFQETGREIETEERTPSSSGERPGASSNREFPSSLPPSSEPARLTHAAEVPQERHCEGSLASVYLDDATAEVVVAVLEELRAFPRLQRLDLYLWGLDWTPEMIALLGDVFDASASTLESVSLRCRVPAPVLTAMLERLPGNVRYLDVSENMLGGDLTAVPVLERILRRNGIESLKVNQVGWSREAKETFAKAIEGLGVFNCLQWIEGIDLSECLAIPPQVFMQASVPAPPCSSVAATTTPLAHLYGHRPGASGVAGARRTAAEVLAKSLPATTVNYTLLRYLRIRTFLPMLVGSRVRVWWKPTRETQRTDFSGRYWPARVVHGCPDTLVCKLVYDNNEQDFISLRFLQPHHPFRYGGGWGSVVTPSPLPSSSRLSASSGEPPSGPRLVSVATPDPRQARLDRVEREARSARARSVSASPSEGLGLASAGDSLFVAPQDATHAPQTAAFGGSGASPVVSPRRGQRQRTRGDRAGGAGSDGEETDEGGDFSEAETGTAVRGKRSREARRPRGRRRGRAATGKSSSRFRQDPREAEEREETGDVSGRENDRRQIAETRRLGPCGRGATPLRNGVVGAGPETGGSEALEGEEAKMRKRCRNSDGRFLKEEKRDEPRDAGPRTAASRRSRKSSRRGSSSSFEASESTSRLRPPSSFPRSAGPETQSPFAAGRRVSPRLQLLSASGKGERETEATAGRRGARGRGGASLARLRSGSRETELVQTPRRPARRARSESERGAPGRRRSTGEETGPGLQIEGEAKDKKAQAGEPSGGAGRRRRRGARANGEAEGRTGVEDEGGESIRPSGAGSGDAGTPHPWQDAGRPAGEGGSVRVGRIRAAKRRMRKEASPAVPPSSRGTRGSRRSDAPSCGAEEKPEKSQEENGEQLDAAGASDETAVRRERGDVASCAAPRAPNEQRRNNEGATPERPRDICCGPFPLSRDEIRTAATFYPYLFEQRLHTYLLAPPKETDGVETRESRDAREESASLEGSADPRARATGREPPASTAPRTGRKTQTQPGADETEEGRRAMGGHDSEREARSRGALECGGILKSEEGGVRVGEMPLEVVGNVLLPGELCEFRDEEEHRGSDPSDFVGMVVSVNSEEPLYVVRCVYHDDDTLLQINSSDIRRAVIVPLDAWIAWRFAYERYIQREKAKKSPSSEEVDGQRSLRPLVKTERRRRRGESSSGLNGDAGNTARRRAREGFAGGALGAGEKEPKRDEGTAFASFRDVPPFATFYMLPLATTARLNQMTASGPPAVTQRNPVDLKLLPAEDFAEEFAVRQAAFARQRLGQGREVADLSLLTGTRGEPPEAPQRRWAPSAGRDAAETRGSEHDAEGEGGGQIAPLSQADVKAGESGGGPGKTRDGGDVVGHACHADASRWFAKTDMCVDPSALAVSRPTGARGGQGDWPFLMGTRSKALAPLLSLLSVVSSHLASPFLKHVVHPRIQQIDRRCWLALLPKSELLQRVVDLSKEVATLKTQVQRDVALSSECQRLRVALEKQKEREGELEGLLKCIICVSRTRSVALAPCLHFYFCQPCSQGLAQCPICRGKILSRVEVKREQGGDEESDQESG</sequence>
<feature type="region of interest" description="Disordered" evidence="2">
    <location>
        <begin position="618"/>
        <end position="673"/>
    </location>
</feature>
<feature type="compositionally biased region" description="Low complexity" evidence="2">
    <location>
        <begin position="881"/>
        <end position="905"/>
    </location>
</feature>
<feature type="compositionally biased region" description="Polar residues" evidence="2">
    <location>
        <begin position="267"/>
        <end position="282"/>
    </location>
</feature>
<feature type="compositionally biased region" description="Basic and acidic residues" evidence="2">
    <location>
        <begin position="203"/>
        <end position="212"/>
    </location>
</feature>
<feature type="compositionally biased region" description="Basic residues" evidence="2">
    <location>
        <begin position="1080"/>
        <end position="1090"/>
    </location>
</feature>
<feature type="compositionally biased region" description="Basic residues" evidence="2">
    <location>
        <begin position="871"/>
        <end position="880"/>
    </location>
</feature>
<feature type="domain" description="RING-type" evidence="3">
    <location>
        <begin position="1762"/>
        <end position="1797"/>
    </location>
</feature>
<keyword evidence="1" id="KW-0479">Metal-binding</keyword>
<dbReference type="InterPro" id="IPR001841">
    <property type="entry name" value="Znf_RING"/>
</dbReference>
<keyword evidence="1" id="KW-0863">Zinc-finger</keyword>
<dbReference type="InterPro" id="IPR013083">
    <property type="entry name" value="Znf_RING/FYVE/PHD"/>
</dbReference>
<feature type="compositionally biased region" description="Basic residues" evidence="2">
    <location>
        <begin position="749"/>
        <end position="766"/>
    </location>
</feature>
<feature type="compositionally biased region" description="Basic and acidic residues" evidence="2">
    <location>
        <begin position="1160"/>
        <end position="1176"/>
    </location>
</feature>
<feature type="compositionally biased region" description="Basic and acidic residues" evidence="2">
    <location>
        <begin position="256"/>
        <end position="266"/>
    </location>
</feature>
<dbReference type="GO" id="GO:0008270">
    <property type="term" value="F:zinc ion binding"/>
    <property type="evidence" value="ECO:0007669"/>
    <property type="project" value="UniProtKB-KW"/>
</dbReference>
<evidence type="ECO:0000313" key="4">
    <source>
        <dbReference type="EMBL" id="CEL70416.1"/>
    </source>
</evidence>
<feature type="compositionally biased region" description="Low complexity" evidence="2">
    <location>
        <begin position="165"/>
        <end position="181"/>
    </location>
</feature>
<feature type="compositionally biased region" description="Low complexity" evidence="2">
    <location>
        <begin position="214"/>
        <end position="241"/>
    </location>
</feature>
<feature type="compositionally biased region" description="Basic and acidic residues" evidence="2">
    <location>
        <begin position="15"/>
        <end position="24"/>
    </location>
</feature>
<gene>
    <name evidence="4" type="ORF">BN1204_060980</name>
</gene>
<evidence type="ECO:0000256" key="1">
    <source>
        <dbReference type="PROSITE-ProRule" id="PRU00175"/>
    </source>
</evidence>
<feature type="compositionally biased region" description="Acidic residues" evidence="2">
    <location>
        <begin position="729"/>
        <end position="741"/>
    </location>
</feature>
<keyword evidence="1" id="KW-0862">Zinc</keyword>
<accession>A0A0F7UN32</accession>
<feature type="compositionally biased region" description="Polar residues" evidence="2">
    <location>
        <begin position="1"/>
        <end position="11"/>
    </location>
</feature>
<feature type="compositionally biased region" description="Low complexity" evidence="2">
    <location>
        <begin position="620"/>
        <end position="632"/>
    </location>
</feature>